<gene>
    <name evidence="1" type="ORF">TcWFU_003110</name>
</gene>
<reference evidence="1 2" key="1">
    <citation type="journal article" date="2022" name="Front. Cell. Infect. Microbiol.">
        <title>The Genomes of Two Strains of Taenia crassiceps the Animal Model for the Study of Human Cysticercosis.</title>
        <authorList>
            <person name="Bobes R.J."/>
            <person name="Estrada K."/>
            <person name="Rios-Valencia D.G."/>
            <person name="Calderon-Gallegos A."/>
            <person name="de la Torre P."/>
            <person name="Carrero J.C."/>
            <person name="Sanchez-Flores A."/>
            <person name="Laclette J.P."/>
        </authorList>
    </citation>
    <scope>NUCLEOTIDE SEQUENCE [LARGE SCALE GENOMIC DNA]</scope>
    <source>
        <strain evidence="1">WFUcys</strain>
    </source>
</reference>
<dbReference type="Proteomes" id="UP001651158">
    <property type="component" value="Unassembled WGS sequence"/>
</dbReference>
<sequence>MGFEFLVRLSCDCSRSANLVSHFVTLPLYNVLRTAHSELHHSTHQPVSEVYQGKLQEIIDVAQSVASVFAEPEVASAVVRLSKDLLLHCAYLTNLSAHRLTELLNFLHPMQSENSVKSWLKFWLVADISETEFSADIL</sequence>
<protein>
    <submittedName>
        <fullName evidence="1">Uncharacterized protein</fullName>
    </submittedName>
</protein>
<evidence type="ECO:0000313" key="2">
    <source>
        <dbReference type="Proteomes" id="UP001651158"/>
    </source>
</evidence>
<accession>A0ABR4QPS5</accession>
<evidence type="ECO:0000313" key="1">
    <source>
        <dbReference type="EMBL" id="KAL5111702.1"/>
    </source>
</evidence>
<dbReference type="EMBL" id="JAKROA010000001">
    <property type="protein sequence ID" value="KAL5111702.1"/>
    <property type="molecule type" value="Genomic_DNA"/>
</dbReference>
<keyword evidence="2" id="KW-1185">Reference proteome</keyword>
<comment type="caution">
    <text evidence="1">The sequence shown here is derived from an EMBL/GenBank/DDBJ whole genome shotgun (WGS) entry which is preliminary data.</text>
</comment>
<name>A0ABR4QPS5_9CEST</name>
<organism evidence="1 2">
    <name type="scientific">Taenia crassiceps</name>
    <dbReference type="NCBI Taxonomy" id="6207"/>
    <lineage>
        <taxon>Eukaryota</taxon>
        <taxon>Metazoa</taxon>
        <taxon>Spiralia</taxon>
        <taxon>Lophotrochozoa</taxon>
        <taxon>Platyhelminthes</taxon>
        <taxon>Cestoda</taxon>
        <taxon>Eucestoda</taxon>
        <taxon>Cyclophyllidea</taxon>
        <taxon>Taeniidae</taxon>
        <taxon>Taenia</taxon>
    </lineage>
</organism>
<proteinExistence type="predicted"/>